<dbReference type="InterPro" id="IPR036259">
    <property type="entry name" value="MFS_trans_sf"/>
</dbReference>
<feature type="transmembrane region" description="Helical" evidence="4">
    <location>
        <begin position="12"/>
        <end position="35"/>
    </location>
</feature>
<feature type="transmembrane region" description="Helical" evidence="4">
    <location>
        <begin position="47"/>
        <end position="70"/>
    </location>
</feature>
<dbReference type="EMBL" id="PIQA01000006">
    <property type="protein sequence ID" value="RUO64240.1"/>
    <property type="molecule type" value="Genomic_DNA"/>
</dbReference>
<name>A0A432YRH8_9GAMM</name>
<feature type="transmembrane region" description="Helical" evidence="4">
    <location>
        <begin position="285"/>
        <end position="306"/>
    </location>
</feature>
<dbReference type="PANTHER" id="PTHR23547:SF1">
    <property type="entry name" value="MAJOR FACILITATOR SUPERFAMILY MFS_1"/>
    <property type="match status" value="1"/>
</dbReference>
<dbReference type="RefSeq" id="WP_126752422.1">
    <property type="nucleotide sequence ID" value="NZ_JBHUMT010000015.1"/>
</dbReference>
<gene>
    <name evidence="5" type="ORF">CWI73_08760</name>
</gene>
<feature type="transmembrane region" description="Helical" evidence="4">
    <location>
        <begin position="222"/>
        <end position="240"/>
    </location>
</feature>
<feature type="transmembrane region" description="Helical" evidence="4">
    <location>
        <begin position="312"/>
        <end position="335"/>
    </location>
</feature>
<dbReference type="InterPro" id="IPR047769">
    <property type="entry name" value="MFS_ArsJ"/>
</dbReference>
<evidence type="ECO:0000313" key="5">
    <source>
        <dbReference type="EMBL" id="RUO64240.1"/>
    </source>
</evidence>
<feature type="transmembrane region" description="Helical" evidence="4">
    <location>
        <begin position="347"/>
        <end position="367"/>
    </location>
</feature>
<sequence>MLSQLSPAIRQYLIVTGNYWAFTLTDGALRMLVVLHFHQLGYSALEVAMLFLFYEFFGVVTNLFGGWLGARWGLNRTMNIGLGIQIVALVMLLVPSSMLTVIWVMAAQALSGIAKDLNKMSAKSTIKLLVPDDKQGQLYKWVAILTGSKNTLKGVGFFLGGLLLTLIGFQGAVLSMAIMLSVVWIGSLIFLKKESGKAKFKPKFKDILSKSRPINILSGARFLLFGARDVWFVVALPVFLASQLDWSHWQVGSFLALWVIGYGFVQSIAPKFTKSSQDVPKTQAIVWNALLTISPLALGLALWQHLPIAQSIIIGLGLFGILFAINSSLHSYLIVSYSRADGVSLDVGFYYMANAAGRLLGTILSGWVYQQWGLVACLMISTLLLLLSTAAISFLPARNSVKEPQ</sequence>
<evidence type="ECO:0000313" key="6">
    <source>
        <dbReference type="Proteomes" id="UP000288361"/>
    </source>
</evidence>
<accession>A0A432YRH8</accession>
<dbReference type="GO" id="GO:0022857">
    <property type="term" value="F:transmembrane transporter activity"/>
    <property type="evidence" value="ECO:0007669"/>
    <property type="project" value="InterPro"/>
</dbReference>
<evidence type="ECO:0000256" key="1">
    <source>
        <dbReference type="ARBA" id="ARBA00022692"/>
    </source>
</evidence>
<comment type="caution">
    <text evidence="5">The sequence shown here is derived from an EMBL/GenBank/DDBJ whole genome shotgun (WGS) entry which is preliminary data.</text>
</comment>
<dbReference type="NCBIfam" id="NF033734">
    <property type="entry name" value="MFS_ArsJ"/>
    <property type="match status" value="1"/>
</dbReference>
<feature type="transmembrane region" description="Helical" evidence="4">
    <location>
        <begin position="158"/>
        <end position="191"/>
    </location>
</feature>
<protein>
    <submittedName>
        <fullName evidence="5">MFS transporter</fullName>
    </submittedName>
</protein>
<dbReference type="Pfam" id="PF07690">
    <property type="entry name" value="MFS_1"/>
    <property type="match status" value="1"/>
</dbReference>
<dbReference type="Gene3D" id="1.20.1250.20">
    <property type="entry name" value="MFS general substrate transporter like domains"/>
    <property type="match status" value="2"/>
</dbReference>
<evidence type="ECO:0000256" key="3">
    <source>
        <dbReference type="ARBA" id="ARBA00023136"/>
    </source>
</evidence>
<keyword evidence="3 4" id="KW-0472">Membrane</keyword>
<organism evidence="5 6">
    <name type="scientific">Idiomarina piscisalsi</name>
    <dbReference type="NCBI Taxonomy" id="1096243"/>
    <lineage>
        <taxon>Bacteria</taxon>
        <taxon>Pseudomonadati</taxon>
        <taxon>Pseudomonadota</taxon>
        <taxon>Gammaproteobacteria</taxon>
        <taxon>Alteromonadales</taxon>
        <taxon>Idiomarinaceae</taxon>
        <taxon>Idiomarina</taxon>
    </lineage>
</organism>
<dbReference type="InterPro" id="IPR011701">
    <property type="entry name" value="MFS"/>
</dbReference>
<keyword evidence="2 4" id="KW-1133">Transmembrane helix</keyword>
<proteinExistence type="predicted"/>
<dbReference type="Proteomes" id="UP000288361">
    <property type="component" value="Unassembled WGS sequence"/>
</dbReference>
<keyword evidence="1 4" id="KW-0812">Transmembrane</keyword>
<feature type="transmembrane region" description="Helical" evidence="4">
    <location>
        <begin position="246"/>
        <end position="265"/>
    </location>
</feature>
<feature type="transmembrane region" description="Helical" evidence="4">
    <location>
        <begin position="373"/>
        <end position="395"/>
    </location>
</feature>
<dbReference type="AlphaFoldDB" id="A0A432YRH8"/>
<evidence type="ECO:0000256" key="2">
    <source>
        <dbReference type="ARBA" id="ARBA00022989"/>
    </source>
</evidence>
<dbReference type="SUPFAM" id="SSF103473">
    <property type="entry name" value="MFS general substrate transporter"/>
    <property type="match status" value="1"/>
</dbReference>
<feature type="transmembrane region" description="Helical" evidence="4">
    <location>
        <begin position="82"/>
        <end position="106"/>
    </location>
</feature>
<dbReference type="PANTHER" id="PTHR23547">
    <property type="entry name" value="MAJOR FACILITATOR SUPERFAMILY DOMAIN, GENERAL SUBSTRATE TRANSPORTER"/>
    <property type="match status" value="1"/>
</dbReference>
<reference evidence="5 6" key="1">
    <citation type="journal article" date="2011" name="Front. Microbiol.">
        <title>Genomic signatures of strain selection and enhancement in Bacillus atrophaeus var. globigii, a historical biowarfare simulant.</title>
        <authorList>
            <person name="Gibbons H.S."/>
            <person name="Broomall S.M."/>
            <person name="McNew L.A."/>
            <person name="Daligault H."/>
            <person name="Chapman C."/>
            <person name="Bruce D."/>
            <person name="Karavis M."/>
            <person name="Krepps M."/>
            <person name="McGregor P.A."/>
            <person name="Hong C."/>
            <person name="Park K.H."/>
            <person name="Akmal A."/>
            <person name="Feldman A."/>
            <person name="Lin J.S."/>
            <person name="Chang W.E."/>
            <person name="Higgs B.W."/>
            <person name="Demirev P."/>
            <person name="Lindquist J."/>
            <person name="Liem A."/>
            <person name="Fochler E."/>
            <person name="Read T.D."/>
            <person name="Tapia R."/>
            <person name="Johnson S."/>
            <person name="Bishop-Lilly K.A."/>
            <person name="Detter C."/>
            <person name="Han C."/>
            <person name="Sozhamannan S."/>
            <person name="Rosenzweig C.N."/>
            <person name="Skowronski E.W."/>
        </authorList>
    </citation>
    <scope>NUCLEOTIDE SEQUENCE [LARGE SCALE GENOMIC DNA]</scope>
    <source>
        <strain evidence="5 6">TPS4-2</strain>
    </source>
</reference>
<evidence type="ECO:0000256" key="4">
    <source>
        <dbReference type="SAM" id="Phobius"/>
    </source>
</evidence>